<dbReference type="Gene3D" id="3.30.200.20">
    <property type="entry name" value="Phosphorylase Kinase, domain 1"/>
    <property type="match status" value="1"/>
</dbReference>
<dbReference type="EMBL" id="CP012670">
    <property type="protein sequence ID" value="AUX27424.1"/>
    <property type="molecule type" value="Genomic_DNA"/>
</dbReference>
<dbReference type="Pfam" id="PF01740">
    <property type="entry name" value="STAS"/>
    <property type="match status" value="1"/>
</dbReference>
<keyword evidence="4" id="KW-0418">Kinase</keyword>
<dbReference type="InterPro" id="IPR041664">
    <property type="entry name" value="AAA_16"/>
</dbReference>
<dbReference type="InterPro" id="IPR053159">
    <property type="entry name" value="Hybrid_Histidine_Kinase"/>
</dbReference>
<dbReference type="InterPro" id="IPR002645">
    <property type="entry name" value="STAS_dom"/>
</dbReference>
<keyword evidence="4" id="KW-0723">Serine/threonine-protein kinase</keyword>
<evidence type="ECO:0000256" key="1">
    <source>
        <dbReference type="SAM" id="Coils"/>
    </source>
</evidence>
<dbReference type="CDD" id="cd14014">
    <property type="entry name" value="STKc_PknB_like"/>
    <property type="match status" value="1"/>
</dbReference>
<dbReference type="Gene3D" id="3.30.450.40">
    <property type="match status" value="1"/>
</dbReference>
<reference evidence="4 5" key="1">
    <citation type="submission" date="2015-09" db="EMBL/GenBank/DDBJ databases">
        <title>Sorangium comparison.</title>
        <authorList>
            <person name="Zaburannyi N."/>
            <person name="Bunk B."/>
            <person name="Overmann J."/>
            <person name="Mueller R."/>
        </authorList>
    </citation>
    <scope>NUCLEOTIDE SEQUENCE [LARGE SCALE GENOMIC DNA]</scope>
    <source>
        <strain evidence="4 5">So ceGT47</strain>
    </source>
</reference>
<dbReference type="Pfam" id="PF01590">
    <property type="entry name" value="GAF"/>
    <property type="match status" value="1"/>
</dbReference>
<evidence type="ECO:0000313" key="5">
    <source>
        <dbReference type="Proteomes" id="UP000295781"/>
    </source>
</evidence>
<dbReference type="InterPro" id="IPR036513">
    <property type="entry name" value="STAS_dom_sf"/>
</dbReference>
<organism evidence="4 5">
    <name type="scientific">Sorangium cellulosum</name>
    <name type="common">Polyangium cellulosum</name>
    <dbReference type="NCBI Taxonomy" id="56"/>
    <lineage>
        <taxon>Bacteria</taxon>
        <taxon>Pseudomonadati</taxon>
        <taxon>Myxococcota</taxon>
        <taxon>Polyangia</taxon>
        <taxon>Polyangiales</taxon>
        <taxon>Polyangiaceae</taxon>
        <taxon>Sorangium</taxon>
    </lineage>
</organism>
<dbReference type="CDD" id="cd07041">
    <property type="entry name" value="STAS_RsbR_RsbS_like"/>
    <property type="match status" value="1"/>
</dbReference>
<dbReference type="SUPFAM" id="SSF52091">
    <property type="entry name" value="SpoIIaa-like"/>
    <property type="match status" value="1"/>
</dbReference>
<sequence length="1710" mass="186836">MRFVSGADPSRPLPGYSSAVLIDEGHETAVYRAVRDADGEPVILKLTRSDYPTSRELARLRREFGILRALDVPRVPRAYALHEHDRGLALVMADVGRPMLRDVLDSRRLDVGAALAIAVSLAEVLSSVHQRRIIHKDVVPRNILVDPATREAYLIDFGIAARLSYETQRVAGPDALEGTLAYLAPEQTGRMSRVIDLRADLYSMGVVLYEMLTGALPFPSENATELIHSHIASVPVAPHARAPEVPLPLSNVVMTLLAKTPEERYQSAEGLRADLVECARQWESARSIAPFPLRRHDRVTELRQAQRLHGRERDVARLLEAFERARARGPELVLVSGYSGVGKSALIHEIHKPIARKGGYFVSGKFDQMSRDVPLAPVAHALRELTRQILTEPSESLEAWKKELGAALGNNARVLVDLVPELELVLGPQPEVAALGPVETKNRFDFTVQSFIGVVATADHPLVLFLDDLQWIDPASLKLVQMLLRDARSEHLLLIGAYRDNEVELGHPLSALLEELQRAGFRSTDIRLGPLDGPRVAELVADTLTTGVEEVEALAALVFEKTQGNPFFVHQFLDALYRDGLLHVEAGAWRWDLDRIRGARVTDNVADLMIGKLQRLAPETRRMLTLASCIGFKFGLRTLATISERSLRDAARDLWGALLAGLVVPIDSDYRLLEADLGDDGGLPDAIPVDFDVNYRFLHDRVLQAAYQLVEDAHKQQVHLSVGRLLRQHAGEPPRDDELLDIVHHLNRGAPGMSDPAERADLAALNLRAGRKARASTAYHAAAAFFAAGAALLCEESWESRHELAWALHAEGAECAYLSGDIERAEAIFDALLPRARGAVERAGLYLLRTRMLNSLARHSEALKAGNEGLTALGLGLPLDGDIGALFLEEERQIKAALGDRRVEDLIHAAEARDPVIRAAEQLHAAMLLPAFFAHQSAFGLLTVRRVKLVLEHGPTCDSASAYSSYGSLLAGAMGRVAEGMAFGKLAMALNERLPNPGLTALVKVTYGTYAYLREPMRDVTPYYHAACQAGLEAGDFTTLGVATFLTTQYLFAAGYQLEDVLENAEKNLALNRRTREALPIAVLTVTRQAVANLMGRTLSRSTLSDGHFNEEEFLATLDEKEHGNTLFHLHVMMLRQRCFYGDYAGALAAAEAADQKAAYASGDTHTTELAFYWCVTLLGLPPAEAPEEAARRAELLRRNKERVEDLAAGSPRSFEHKRVLVEAEEARVAGDVKRAIALYEQAMTLAREDRFPQIEALASELCASFYVGLGATAAAGAYLSRAHRAYLHWGALAKADAIEQDHPELLPAQVDEGRRLTTSVSTSTGSLNRTLFARASIGSIRDAALVVRAAQAISSEMDLNRVVERLMTIVLENSGAQRGALILSREGTLVVEATFQTDPNEVKVDQEIPVEEYADLARSVVVYVARTKDPAVLHDTSEANRFSEDPYLGGGATRSLLCLPLLHQGRLSGVLYLENGALRGVFTAARVELLALLSSQAAIAIESARLFAGIRRAKEEVQHANERLEAEVAQRTEQLRRANAELSGANAKLERELVQRELVERERAALQEQVLLSTRMRLAELSTPLLPITDQIMVMPLIGTVDEERASQVMEVALEGAQRHAARVVILDVTGLKQIDSHAAGALCRVAMALRLLGTEAVLSGVAPQVAQTLVGLGIDLSSIATKGTLQSGMAYALQRVRAGGGHVGVDPR</sequence>
<dbReference type="Pfam" id="PF00069">
    <property type="entry name" value="Pkinase"/>
    <property type="match status" value="1"/>
</dbReference>
<dbReference type="SUPFAM" id="SSF55781">
    <property type="entry name" value="GAF domain-like"/>
    <property type="match status" value="1"/>
</dbReference>
<feature type="domain" description="Protein kinase" evidence="2">
    <location>
        <begin position="16"/>
        <end position="276"/>
    </location>
</feature>
<gene>
    <name evidence="4" type="primary">pknD</name>
    <name evidence="4" type="ORF">SOCEGT47_080140</name>
</gene>
<dbReference type="SMART" id="SM00065">
    <property type="entry name" value="GAF"/>
    <property type="match status" value="1"/>
</dbReference>
<feature type="coiled-coil region" evidence="1">
    <location>
        <begin position="1508"/>
        <end position="1570"/>
    </location>
</feature>
<dbReference type="PANTHER" id="PTHR43642">
    <property type="entry name" value="HYBRID SIGNAL TRANSDUCTION HISTIDINE KINASE G"/>
    <property type="match status" value="1"/>
</dbReference>
<dbReference type="Gene3D" id="1.10.510.10">
    <property type="entry name" value="Transferase(Phosphotransferase) domain 1"/>
    <property type="match status" value="1"/>
</dbReference>
<dbReference type="Proteomes" id="UP000295781">
    <property type="component" value="Chromosome"/>
</dbReference>
<accession>A0A4P2QCE7</accession>
<feature type="domain" description="STAS" evidence="3">
    <location>
        <begin position="1583"/>
        <end position="1694"/>
    </location>
</feature>
<dbReference type="OrthoDB" id="134712at2"/>
<dbReference type="InterPro" id="IPR011009">
    <property type="entry name" value="Kinase-like_dom_sf"/>
</dbReference>
<keyword evidence="1" id="KW-0175">Coiled coil</keyword>
<dbReference type="InterPro" id="IPR029016">
    <property type="entry name" value="GAF-like_dom_sf"/>
</dbReference>
<dbReference type="Gene3D" id="3.40.50.300">
    <property type="entry name" value="P-loop containing nucleotide triphosphate hydrolases"/>
    <property type="match status" value="1"/>
</dbReference>
<dbReference type="InterPro" id="IPR003018">
    <property type="entry name" value="GAF"/>
</dbReference>
<dbReference type="PROSITE" id="PS50011">
    <property type="entry name" value="PROTEIN_KINASE_DOM"/>
    <property type="match status" value="1"/>
</dbReference>
<dbReference type="InterPro" id="IPR027417">
    <property type="entry name" value="P-loop_NTPase"/>
</dbReference>
<name>A0A4P2QCE7_SORCE</name>
<evidence type="ECO:0000259" key="3">
    <source>
        <dbReference type="PROSITE" id="PS50801"/>
    </source>
</evidence>
<dbReference type="PANTHER" id="PTHR43642:SF1">
    <property type="entry name" value="HYBRID SIGNAL TRANSDUCTION HISTIDINE KINASE G"/>
    <property type="match status" value="1"/>
</dbReference>
<dbReference type="Gene3D" id="3.30.750.24">
    <property type="entry name" value="STAS domain"/>
    <property type="match status" value="1"/>
</dbReference>
<keyword evidence="4" id="KW-0808">Transferase</keyword>
<evidence type="ECO:0000259" key="2">
    <source>
        <dbReference type="PROSITE" id="PS50011"/>
    </source>
</evidence>
<dbReference type="SUPFAM" id="SSF56112">
    <property type="entry name" value="Protein kinase-like (PK-like)"/>
    <property type="match status" value="1"/>
</dbReference>
<dbReference type="GO" id="GO:0005524">
    <property type="term" value="F:ATP binding"/>
    <property type="evidence" value="ECO:0007669"/>
    <property type="project" value="InterPro"/>
</dbReference>
<dbReference type="GO" id="GO:0004674">
    <property type="term" value="F:protein serine/threonine kinase activity"/>
    <property type="evidence" value="ECO:0007669"/>
    <property type="project" value="UniProtKB-KW"/>
</dbReference>
<evidence type="ECO:0000313" key="4">
    <source>
        <dbReference type="EMBL" id="AUX27424.1"/>
    </source>
</evidence>
<dbReference type="PROSITE" id="PS50801">
    <property type="entry name" value="STAS"/>
    <property type="match status" value="1"/>
</dbReference>
<proteinExistence type="predicted"/>
<dbReference type="InterPro" id="IPR000719">
    <property type="entry name" value="Prot_kinase_dom"/>
</dbReference>
<dbReference type="SUPFAM" id="SSF52540">
    <property type="entry name" value="P-loop containing nucleoside triphosphate hydrolases"/>
    <property type="match status" value="1"/>
</dbReference>
<protein>
    <submittedName>
        <fullName evidence="4">Serine/threonine protein kinase</fullName>
    </submittedName>
</protein>
<dbReference type="Pfam" id="PF13191">
    <property type="entry name" value="AAA_16"/>
    <property type="match status" value="1"/>
</dbReference>
<dbReference type="RefSeq" id="WP_129355683.1">
    <property type="nucleotide sequence ID" value="NZ_CP012670.1"/>
</dbReference>